<evidence type="ECO:0000256" key="1">
    <source>
        <dbReference type="ARBA" id="ARBA00022729"/>
    </source>
</evidence>
<organism evidence="4 5">
    <name type="scientific">Martelella lutilitoris</name>
    <dbReference type="NCBI Taxonomy" id="2583532"/>
    <lineage>
        <taxon>Bacteria</taxon>
        <taxon>Pseudomonadati</taxon>
        <taxon>Pseudomonadota</taxon>
        <taxon>Alphaproteobacteria</taxon>
        <taxon>Hyphomicrobiales</taxon>
        <taxon>Aurantimonadaceae</taxon>
        <taxon>Martelella</taxon>
    </lineage>
</organism>
<sequence length="388" mass="42173">MAEFSSEREQSGFGRLSNRLYSGPFRFRRNLFLAGAAVILAAAAEPPAPDADSDACPVFPAPTVTLDYGSRYEESSSDRSELDSAGNEEVDLALKDADEFIRQLDGLANDALVNPVLAKTRADCVISGIAVWANAGAFSALETENAKMTYASRVGGIASAYRQVRDKTEDLSEEKTAIEAWLRKNADFLTDYWSNDAPPKAKMGNLRLWAAFAVTEAALILREPEYINWALDSQRTILATVDENGSMPYEMRRGAYALHYQLHALAPLTASAALICHNDYTYSKDEQAAIERAVAFALEGIAEPSEVALVAGKPQTVKQGLNNQEPFSIAFLEAYLSLESDAALDRKLAPLRPLSNSKLGGDLTLLYRNNPAMQPGCFAPKTAKSGDQ</sequence>
<dbReference type="GO" id="GO:0042597">
    <property type="term" value="C:periplasmic space"/>
    <property type="evidence" value="ECO:0007669"/>
    <property type="project" value="InterPro"/>
</dbReference>
<dbReference type="Proteomes" id="UP000307874">
    <property type="component" value="Unassembled WGS sequence"/>
</dbReference>
<dbReference type="OrthoDB" id="7210452at2"/>
<dbReference type="InterPro" id="IPR008929">
    <property type="entry name" value="Chondroitin_lyas"/>
</dbReference>
<dbReference type="Gene3D" id="1.50.10.100">
    <property type="entry name" value="Chondroitin AC/alginate lyase"/>
    <property type="match status" value="1"/>
</dbReference>
<accession>A0A5C4JV63</accession>
<reference evidence="4 5" key="1">
    <citation type="submission" date="2019-05" db="EMBL/GenBank/DDBJ databases">
        <authorList>
            <person name="Lee S.D."/>
        </authorList>
    </citation>
    <scope>NUCLEOTIDE SEQUENCE [LARGE SCALE GENOMIC DNA]</scope>
    <source>
        <strain evidence="4 5">GH2-6</strain>
    </source>
</reference>
<evidence type="ECO:0000259" key="3">
    <source>
        <dbReference type="Pfam" id="PF05426"/>
    </source>
</evidence>
<feature type="domain" description="Alginate lyase" evidence="3">
    <location>
        <begin position="157"/>
        <end position="306"/>
    </location>
</feature>
<dbReference type="EMBL" id="VCLB01000002">
    <property type="protein sequence ID" value="TNB49245.1"/>
    <property type="molecule type" value="Genomic_DNA"/>
</dbReference>
<name>A0A5C4JV63_9HYPH</name>
<evidence type="ECO:0000256" key="2">
    <source>
        <dbReference type="ARBA" id="ARBA00023239"/>
    </source>
</evidence>
<dbReference type="AlphaFoldDB" id="A0A5C4JV63"/>
<gene>
    <name evidence="4" type="ORF">FF124_04455</name>
</gene>
<comment type="caution">
    <text evidence="4">The sequence shown here is derived from an EMBL/GenBank/DDBJ whole genome shotgun (WGS) entry which is preliminary data.</text>
</comment>
<reference evidence="4 5" key="2">
    <citation type="submission" date="2019-06" db="EMBL/GenBank/DDBJ databases">
        <title>Martelella lutilitoris sp. nov., isolated from a tidal mudflat.</title>
        <authorList>
            <person name="Kim Y.-J."/>
        </authorList>
    </citation>
    <scope>NUCLEOTIDE SEQUENCE [LARGE SCALE GENOMIC DNA]</scope>
    <source>
        <strain evidence="4 5">GH2-6</strain>
    </source>
</reference>
<dbReference type="GO" id="GO:0016829">
    <property type="term" value="F:lyase activity"/>
    <property type="evidence" value="ECO:0007669"/>
    <property type="project" value="UniProtKB-KW"/>
</dbReference>
<evidence type="ECO:0000313" key="4">
    <source>
        <dbReference type="EMBL" id="TNB49245.1"/>
    </source>
</evidence>
<evidence type="ECO:0000313" key="5">
    <source>
        <dbReference type="Proteomes" id="UP000307874"/>
    </source>
</evidence>
<dbReference type="RefSeq" id="WP_138747275.1">
    <property type="nucleotide sequence ID" value="NZ_VCLB01000002.1"/>
</dbReference>
<protein>
    <recommendedName>
        <fullName evidence="3">Alginate lyase domain-containing protein</fullName>
    </recommendedName>
</protein>
<keyword evidence="5" id="KW-1185">Reference proteome</keyword>
<proteinExistence type="predicted"/>
<keyword evidence="1" id="KW-0732">Signal</keyword>
<dbReference type="InterPro" id="IPR008397">
    <property type="entry name" value="Alginate_lyase_dom"/>
</dbReference>
<dbReference type="Pfam" id="PF05426">
    <property type="entry name" value="Alginate_lyase"/>
    <property type="match status" value="1"/>
</dbReference>
<dbReference type="SUPFAM" id="SSF48230">
    <property type="entry name" value="Chondroitin AC/alginate lyase"/>
    <property type="match status" value="1"/>
</dbReference>
<keyword evidence="2" id="KW-0456">Lyase</keyword>